<feature type="compositionally biased region" description="Basic and acidic residues" evidence="10">
    <location>
        <begin position="440"/>
        <end position="451"/>
    </location>
</feature>
<evidence type="ECO:0000256" key="10">
    <source>
        <dbReference type="SAM" id="MobiDB-lite"/>
    </source>
</evidence>
<dbReference type="Gene3D" id="2.70.210.12">
    <property type="entry name" value="GTP1/OBG domain"/>
    <property type="match status" value="1"/>
</dbReference>
<dbReference type="PANTHER" id="PTHR11702:SF31">
    <property type="entry name" value="MITOCHONDRIAL RIBOSOME-ASSOCIATED GTPASE 2"/>
    <property type="match status" value="1"/>
</dbReference>
<dbReference type="InterPro" id="IPR006073">
    <property type="entry name" value="GTP-bd"/>
</dbReference>
<dbReference type="Pfam" id="PF09269">
    <property type="entry name" value="DUF1967"/>
    <property type="match status" value="1"/>
</dbReference>
<dbReference type="NCBIfam" id="NF008955">
    <property type="entry name" value="PRK12297.1"/>
    <property type="match status" value="1"/>
</dbReference>
<dbReference type="PATRIC" id="fig|953739.5.peg.4534"/>
<dbReference type="InterPro" id="IPR006074">
    <property type="entry name" value="GTP1-OBG_CS"/>
</dbReference>
<keyword evidence="8 9" id="KW-0342">GTP-binding</keyword>
<keyword evidence="3 9" id="KW-0963">Cytoplasm</keyword>
<dbReference type="PROSITE" id="PS51881">
    <property type="entry name" value="OCT"/>
    <property type="match status" value="1"/>
</dbReference>
<feature type="region of interest" description="Disordered" evidence="10">
    <location>
        <begin position="438"/>
        <end position="479"/>
    </location>
</feature>
<dbReference type="InterPro" id="IPR031167">
    <property type="entry name" value="G_OBG"/>
</dbReference>
<comment type="similarity">
    <text evidence="2 9">Belongs to the TRAFAC class OBG-HflX-like GTPase superfamily. OBG GTPase family.</text>
</comment>
<dbReference type="NCBIfam" id="TIGR03595">
    <property type="entry name" value="Obg_CgtA_exten"/>
    <property type="match status" value="1"/>
</dbReference>
<accession>F2R2B4</accession>
<feature type="binding site" evidence="9">
    <location>
        <begin position="311"/>
        <end position="313"/>
    </location>
    <ligand>
        <name>GTP</name>
        <dbReference type="ChEBI" id="CHEBI:37565"/>
    </ligand>
</feature>
<dbReference type="PRINTS" id="PR00326">
    <property type="entry name" value="GTP1OBG"/>
</dbReference>
<evidence type="ECO:0000256" key="1">
    <source>
        <dbReference type="ARBA" id="ARBA00001946"/>
    </source>
</evidence>
<evidence type="ECO:0000256" key="3">
    <source>
        <dbReference type="ARBA" id="ARBA00022490"/>
    </source>
</evidence>
<dbReference type="Gene3D" id="3.40.50.300">
    <property type="entry name" value="P-loop containing nucleotide triphosphate hydrolases"/>
    <property type="match status" value="1"/>
</dbReference>
<dbReference type="PROSITE" id="PS51883">
    <property type="entry name" value="OBG"/>
    <property type="match status" value="1"/>
</dbReference>
<dbReference type="SUPFAM" id="SSF82051">
    <property type="entry name" value="Obg GTP-binding protein N-terminal domain"/>
    <property type="match status" value="1"/>
</dbReference>
<dbReference type="PANTHER" id="PTHR11702">
    <property type="entry name" value="DEVELOPMENTALLY REGULATED GTP-BINDING PROTEIN-RELATED"/>
    <property type="match status" value="1"/>
</dbReference>
<dbReference type="Gene3D" id="3.30.300.350">
    <property type="entry name" value="GTP-binding protein OBG, C-terminal domain"/>
    <property type="match status" value="1"/>
</dbReference>
<feature type="binding site" evidence="9">
    <location>
        <position position="193"/>
    </location>
    <ligand>
        <name>Mg(2+)</name>
        <dbReference type="ChEBI" id="CHEBI:18420"/>
    </ligand>
</feature>
<dbReference type="InterPro" id="IPR036346">
    <property type="entry name" value="GTP-bd_prot_GTP1/OBG_C_sf"/>
</dbReference>
<feature type="domain" description="OCT" evidence="12">
    <location>
        <begin position="348"/>
        <end position="431"/>
    </location>
</feature>
<keyword evidence="5 9" id="KW-0547">Nucleotide-binding</keyword>
<evidence type="ECO:0000259" key="11">
    <source>
        <dbReference type="PROSITE" id="PS51710"/>
    </source>
</evidence>
<comment type="cofactor">
    <cofactor evidence="1 9">
        <name>Mg(2+)</name>
        <dbReference type="ChEBI" id="CHEBI:18420"/>
    </cofactor>
</comment>
<dbReference type="PROSITE" id="PS51710">
    <property type="entry name" value="G_OBG"/>
    <property type="match status" value="1"/>
</dbReference>
<dbReference type="GO" id="GO:0005525">
    <property type="term" value="F:GTP binding"/>
    <property type="evidence" value="ECO:0007669"/>
    <property type="project" value="UniProtKB-UniRule"/>
</dbReference>
<comment type="function">
    <text evidence="9">An essential GTPase which binds GTP, GDP and possibly (p)ppGpp with moderate affinity, with high nucleotide exchange rates and a fairly low GTP hydrolysis rate. Plays a role in control of the cell cycle, stress response, ribosome biogenesis and in those bacteria that undergo differentiation, in morphogenesis control.</text>
</comment>
<dbReference type="SUPFAM" id="SSF52540">
    <property type="entry name" value="P-loop containing nucleoside triphosphate hydrolases"/>
    <property type="match status" value="1"/>
</dbReference>
<evidence type="ECO:0000259" key="12">
    <source>
        <dbReference type="PROSITE" id="PS51881"/>
    </source>
</evidence>
<dbReference type="RefSeq" id="WP_015033581.1">
    <property type="nucleotide sequence ID" value="NC_018750.1"/>
</dbReference>
<evidence type="ECO:0000313" key="15">
    <source>
        <dbReference type="Proteomes" id="UP000006854"/>
    </source>
</evidence>
<feature type="domain" description="Obg" evidence="13">
    <location>
        <begin position="2"/>
        <end position="159"/>
    </location>
</feature>
<feature type="binding site" evidence="9">
    <location>
        <begin position="166"/>
        <end position="173"/>
    </location>
    <ligand>
        <name>GTP</name>
        <dbReference type="ChEBI" id="CHEBI:37565"/>
    </ligand>
</feature>
<dbReference type="InterPro" id="IPR036726">
    <property type="entry name" value="GTP1_OBG_dom_sf"/>
</dbReference>
<dbReference type="InterPro" id="IPR045086">
    <property type="entry name" value="OBG_GTPase"/>
</dbReference>
<feature type="binding site" evidence="9">
    <location>
        <begin position="282"/>
        <end position="285"/>
    </location>
    <ligand>
        <name>GTP</name>
        <dbReference type="ChEBI" id="CHEBI:37565"/>
    </ligand>
</feature>
<dbReference type="InterPro" id="IPR015349">
    <property type="entry name" value="OCT_dom"/>
</dbReference>
<dbReference type="NCBIfam" id="NF008956">
    <property type="entry name" value="PRK12299.1"/>
    <property type="match status" value="1"/>
</dbReference>
<dbReference type="GO" id="GO:0000287">
    <property type="term" value="F:magnesium ion binding"/>
    <property type="evidence" value="ECO:0007669"/>
    <property type="project" value="InterPro"/>
</dbReference>
<gene>
    <name evidence="9" type="primary">obg</name>
    <name evidence="14" type="ordered locus">SVEN_2377</name>
</gene>
<dbReference type="KEGG" id="sve:SVEN_2377"/>
<evidence type="ECO:0000256" key="7">
    <source>
        <dbReference type="ARBA" id="ARBA00022842"/>
    </source>
</evidence>
<keyword evidence="4 9" id="KW-0479">Metal-binding</keyword>
<dbReference type="NCBIfam" id="NF008954">
    <property type="entry name" value="PRK12296.1"/>
    <property type="match status" value="1"/>
</dbReference>
<organism evidence="14 15">
    <name type="scientific">Streptomyces venezuelae (strain ATCC 10712 / CBS 650.69 / DSM 40230 / JCM 4526 / NBRC 13096 / PD 04745)</name>
    <dbReference type="NCBI Taxonomy" id="953739"/>
    <lineage>
        <taxon>Bacteria</taxon>
        <taxon>Bacillati</taxon>
        <taxon>Actinomycetota</taxon>
        <taxon>Actinomycetes</taxon>
        <taxon>Kitasatosporales</taxon>
        <taxon>Streptomycetaceae</taxon>
        <taxon>Streptomyces</taxon>
    </lineage>
</organism>
<dbReference type="Pfam" id="PF01018">
    <property type="entry name" value="GTP1_OBG"/>
    <property type="match status" value="1"/>
</dbReference>
<feature type="binding site" evidence="9">
    <location>
        <begin position="212"/>
        <end position="215"/>
    </location>
    <ligand>
        <name>GTP</name>
        <dbReference type="ChEBI" id="CHEBI:37565"/>
    </ligand>
</feature>
<evidence type="ECO:0000256" key="2">
    <source>
        <dbReference type="ARBA" id="ARBA00007699"/>
    </source>
</evidence>
<evidence type="ECO:0000256" key="8">
    <source>
        <dbReference type="ARBA" id="ARBA00023134"/>
    </source>
</evidence>
<evidence type="ECO:0000256" key="9">
    <source>
        <dbReference type="HAMAP-Rule" id="MF_01454"/>
    </source>
</evidence>
<dbReference type="GeneID" id="51862945"/>
<sequence>MTTFVDRVELHVAAGNGGHGCASVHREKFKPLGGPDGGNGGRGGDVILVVDQAVTTLLDYHHSPHRKATNGQPGAGDNRSGKDGQDLVLNVPDGTVVLDKQGNVLADLVGQGTTFVAGQGGRGGLGNAALSSARRKAPGFALLGEPGEARDIVLELKTVADVALVGYPSAGKSSLISVLSAAKPKIADYPFTTLVPNLGVVTAGSTVYTIADVPGLIPGASQGRGLGLEFLRHVERCSVLVHVLDTATLESDRDPVTDLDIIEEELRQYGGLDDRPRIVVLNKVDIPDGQDLADMIRPELEERGYQVFEVSAVARLGLKELSFALAGIVGEARASKPKEEATRIVIRPKAVDDAGFTVTYDEAEEVYRVRGEKPERWVRQTDFNNDEAVGYLADRLNRLGVEDQLMKAGARAGDGVAIGSEENAVVFDWEPSMMAGAEMLGRRGEDHRLEAPRPAAQRRRDREAERDDAQREYDEFDPF</sequence>
<dbReference type="InterPro" id="IPR006169">
    <property type="entry name" value="GTP1_OBG_dom"/>
</dbReference>
<dbReference type="HAMAP" id="MF_01454">
    <property type="entry name" value="GTPase_Obg"/>
    <property type="match status" value="1"/>
</dbReference>
<evidence type="ECO:0000259" key="13">
    <source>
        <dbReference type="PROSITE" id="PS51883"/>
    </source>
</evidence>
<dbReference type="eggNOG" id="COG0536">
    <property type="taxonomic scope" value="Bacteria"/>
</dbReference>
<keyword evidence="15" id="KW-1185">Reference proteome</keyword>
<dbReference type="Pfam" id="PF01926">
    <property type="entry name" value="MMR_HSR1"/>
    <property type="match status" value="1"/>
</dbReference>
<dbReference type="CDD" id="cd01898">
    <property type="entry name" value="Obg"/>
    <property type="match status" value="1"/>
</dbReference>
<protein>
    <recommendedName>
        <fullName evidence="9">GTPase Obg</fullName>
        <ecNumber evidence="9">3.6.5.-</ecNumber>
    </recommendedName>
    <alternativeName>
        <fullName evidence="9">GTP-binding protein Obg</fullName>
    </alternativeName>
</protein>
<dbReference type="InterPro" id="IPR014100">
    <property type="entry name" value="GTP-bd_Obg/CgtA"/>
</dbReference>
<dbReference type="STRING" id="953739.SVEN_2377"/>
<comment type="subcellular location">
    <subcellularLocation>
        <location evidence="9">Cytoplasm</location>
    </subcellularLocation>
</comment>
<proteinExistence type="inferred from homology"/>
<dbReference type="GO" id="GO:0005737">
    <property type="term" value="C:cytoplasm"/>
    <property type="evidence" value="ECO:0007669"/>
    <property type="project" value="UniProtKB-SubCell"/>
</dbReference>
<keyword evidence="7 9" id="KW-0460">Magnesium</keyword>
<reference evidence="14 15" key="1">
    <citation type="journal article" date="2011" name="BMC Genomics">
        <title>Genome-wide analysis of the role of GlnR in Streptomyces venezuelae provides new insights into global nitrogen regulation in actinomycetes.</title>
        <authorList>
            <person name="Pullan S.T."/>
            <person name="Bibb M.J."/>
            <person name="Merrick M."/>
        </authorList>
    </citation>
    <scope>NUCLEOTIDE SEQUENCE [LARGE SCALE GENOMIC DNA]</scope>
    <source>
        <strain evidence="14">ATCC 10712</strain>
    </source>
</reference>
<dbReference type="HOGENOM" id="CLU_011747_1_3_11"/>
<evidence type="ECO:0000256" key="6">
    <source>
        <dbReference type="ARBA" id="ARBA00022801"/>
    </source>
</evidence>
<evidence type="ECO:0000313" key="14">
    <source>
        <dbReference type="EMBL" id="CCA55663.1"/>
    </source>
</evidence>
<dbReference type="PROSITE" id="PS00905">
    <property type="entry name" value="GTP1_OBG"/>
    <property type="match status" value="1"/>
</dbReference>
<keyword evidence="6 9" id="KW-0378">Hydrolase</keyword>
<dbReference type="OrthoDB" id="9807318at2"/>
<dbReference type="GO" id="GO:0042254">
    <property type="term" value="P:ribosome biogenesis"/>
    <property type="evidence" value="ECO:0007669"/>
    <property type="project" value="UniProtKB-UniRule"/>
</dbReference>
<dbReference type="EC" id="3.6.5.-" evidence="9"/>
<dbReference type="NCBIfam" id="TIGR02729">
    <property type="entry name" value="Obg_CgtA"/>
    <property type="match status" value="1"/>
</dbReference>
<dbReference type="GO" id="GO:0003924">
    <property type="term" value="F:GTPase activity"/>
    <property type="evidence" value="ECO:0007669"/>
    <property type="project" value="UniProtKB-UniRule"/>
</dbReference>
<dbReference type="AlphaFoldDB" id="F2R2B4"/>
<dbReference type="FunFam" id="2.70.210.12:FF:000001">
    <property type="entry name" value="GTPase Obg"/>
    <property type="match status" value="1"/>
</dbReference>
<feature type="region of interest" description="Disordered" evidence="10">
    <location>
        <begin position="61"/>
        <end position="86"/>
    </location>
</feature>
<dbReference type="InterPro" id="IPR027417">
    <property type="entry name" value="P-loop_NTPase"/>
</dbReference>
<evidence type="ECO:0000256" key="4">
    <source>
        <dbReference type="ARBA" id="ARBA00022723"/>
    </source>
</evidence>
<name>F2R2B4_STRVP</name>
<dbReference type="Proteomes" id="UP000006854">
    <property type="component" value="Chromosome"/>
</dbReference>
<feature type="binding site" evidence="9">
    <location>
        <position position="173"/>
    </location>
    <ligand>
        <name>Mg(2+)</name>
        <dbReference type="ChEBI" id="CHEBI:18420"/>
    </ligand>
</feature>
<feature type="compositionally biased region" description="Basic and acidic residues" evidence="10">
    <location>
        <begin position="458"/>
        <end position="473"/>
    </location>
</feature>
<evidence type="ECO:0000256" key="5">
    <source>
        <dbReference type="ARBA" id="ARBA00022741"/>
    </source>
</evidence>
<dbReference type="EMBL" id="FR845719">
    <property type="protein sequence ID" value="CCA55663.1"/>
    <property type="molecule type" value="Genomic_DNA"/>
</dbReference>
<feature type="binding site" evidence="9">
    <location>
        <begin position="191"/>
        <end position="195"/>
    </location>
    <ligand>
        <name>GTP</name>
        <dbReference type="ChEBI" id="CHEBI:37565"/>
    </ligand>
</feature>
<dbReference type="SUPFAM" id="SSF102741">
    <property type="entry name" value="Obg GTP-binding protein C-terminal domain"/>
    <property type="match status" value="1"/>
</dbReference>
<comment type="subunit">
    <text evidence="9">Monomer.</text>
</comment>
<feature type="domain" description="OBG-type G" evidence="11">
    <location>
        <begin position="160"/>
        <end position="330"/>
    </location>
</feature>